<evidence type="ECO:0000256" key="1">
    <source>
        <dbReference type="ARBA" id="ARBA00003134"/>
    </source>
</evidence>
<dbReference type="HAMAP" id="MF_00500">
    <property type="entry name" value="Ribosomal_bS20"/>
    <property type="match status" value="1"/>
</dbReference>
<evidence type="ECO:0000256" key="3">
    <source>
        <dbReference type="ARBA" id="ARBA00022730"/>
    </source>
</evidence>
<dbReference type="OrthoDB" id="9808392at2"/>
<name>A0A1U9K5N4_9BACL</name>
<dbReference type="GO" id="GO:0006412">
    <property type="term" value="P:translation"/>
    <property type="evidence" value="ECO:0007669"/>
    <property type="project" value="UniProtKB-UniRule"/>
</dbReference>
<reference evidence="11 12" key="1">
    <citation type="journal article" date="2015" name="Int. J. Syst. Evol. Microbiol.">
        <title>Novibacillus thermophilus gen. nov., sp. nov., a Gram-staining-negative and moderately thermophilic member of the family Thermoactinomycetaceae.</title>
        <authorList>
            <person name="Yang G."/>
            <person name="Chen J."/>
            <person name="Zhou S."/>
        </authorList>
    </citation>
    <scope>NUCLEOTIDE SEQUENCE [LARGE SCALE GENOMIC DNA]</scope>
    <source>
        <strain evidence="11 12">SG-1</strain>
    </source>
</reference>
<dbReference type="EMBL" id="CP019699">
    <property type="protein sequence ID" value="AQS55332.1"/>
    <property type="molecule type" value="Genomic_DNA"/>
</dbReference>
<dbReference type="KEGG" id="ntr:B0W44_05585"/>
<evidence type="ECO:0000313" key="12">
    <source>
        <dbReference type="Proteomes" id="UP000188603"/>
    </source>
</evidence>
<evidence type="ECO:0000256" key="9">
    <source>
        <dbReference type="SAM" id="Coils"/>
    </source>
</evidence>
<dbReference type="Pfam" id="PF01649">
    <property type="entry name" value="Ribosomal_S20p"/>
    <property type="match status" value="1"/>
</dbReference>
<evidence type="ECO:0000313" key="11">
    <source>
        <dbReference type="EMBL" id="AQS55332.1"/>
    </source>
</evidence>
<dbReference type="RefSeq" id="WP_077719151.1">
    <property type="nucleotide sequence ID" value="NZ_CP019699.1"/>
</dbReference>
<sequence>MPNIKSAVKRAKTSEKRRALRASQKSALRTAIKKFEQTVANASSEEAQAAYSQVQKKLDKAVTKGLLHKNAARRQKSRLAKKIHNA</sequence>
<dbReference type="Proteomes" id="UP000188603">
    <property type="component" value="Chromosome"/>
</dbReference>
<evidence type="ECO:0000256" key="6">
    <source>
        <dbReference type="ARBA" id="ARBA00023274"/>
    </source>
</evidence>
<evidence type="ECO:0000256" key="8">
    <source>
        <dbReference type="HAMAP-Rule" id="MF_00500"/>
    </source>
</evidence>
<organism evidence="11 12">
    <name type="scientific">Novibacillus thermophilus</name>
    <dbReference type="NCBI Taxonomy" id="1471761"/>
    <lineage>
        <taxon>Bacteria</taxon>
        <taxon>Bacillati</taxon>
        <taxon>Bacillota</taxon>
        <taxon>Bacilli</taxon>
        <taxon>Bacillales</taxon>
        <taxon>Thermoactinomycetaceae</taxon>
        <taxon>Novibacillus</taxon>
    </lineage>
</organism>
<evidence type="ECO:0000256" key="2">
    <source>
        <dbReference type="ARBA" id="ARBA00007634"/>
    </source>
</evidence>
<feature type="coiled-coil region" evidence="9">
    <location>
        <begin position="25"/>
        <end position="64"/>
    </location>
</feature>
<dbReference type="GO" id="GO:0015935">
    <property type="term" value="C:small ribosomal subunit"/>
    <property type="evidence" value="ECO:0007669"/>
    <property type="project" value="TreeGrafter"/>
</dbReference>
<keyword evidence="5 8" id="KW-0689">Ribosomal protein</keyword>
<dbReference type="STRING" id="1471761.B0W44_05585"/>
<protein>
    <recommendedName>
        <fullName evidence="7 8">Small ribosomal subunit protein bS20</fullName>
    </recommendedName>
</protein>
<keyword evidence="4 8" id="KW-0694">RNA-binding</keyword>
<comment type="function">
    <text evidence="1 8">Binds directly to 16S ribosomal RNA.</text>
</comment>
<dbReference type="Gene3D" id="1.20.58.110">
    <property type="entry name" value="Ribosomal protein S20"/>
    <property type="match status" value="1"/>
</dbReference>
<comment type="similarity">
    <text evidence="2 8">Belongs to the bacterial ribosomal protein bS20 family.</text>
</comment>
<dbReference type="GO" id="GO:0003735">
    <property type="term" value="F:structural constituent of ribosome"/>
    <property type="evidence" value="ECO:0007669"/>
    <property type="project" value="InterPro"/>
</dbReference>
<keyword evidence="9" id="KW-0175">Coiled coil</keyword>
<dbReference type="PANTHER" id="PTHR33398:SF1">
    <property type="entry name" value="SMALL RIBOSOMAL SUBUNIT PROTEIN BS20C"/>
    <property type="match status" value="1"/>
</dbReference>
<dbReference type="InterPro" id="IPR036510">
    <property type="entry name" value="Ribosomal_bS20_sf"/>
</dbReference>
<dbReference type="GO" id="GO:0005829">
    <property type="term" value="C:cytosol"/>
    <property type="evidence" value="ECO:0007669"/>
    <property type="project" value="TreeGrafter"/>
</dbReference>
<dbReference type="FunFam" id="1.20.58.110:FF:000001">
    <property type="entry name" value="30S ribosomal protein S20"/>
    <property type="match status" value="1"/>
</dbReference>
<dbReference type="GO" id="GO:0070181">
    <property type="term" value="F:small ribosomal subunit rRNA binding"/>
    <property type="evidence" value="ECO:0007669"/>
    <property type="project" value="TreeGrafter"/>
</dbReference>
<gene>
    <name evidence="8" type="primary">rpsT</name>
    <name evidence="11" type="ORF">B0W44_05585</name>
</gene>
<dbReference type="PANTHER" id="PTHR33398">
    <property type="entry name" value="30S RIBOSOMAL PROTEIN S20"/>
    <property type="match status" value="1"/>
</dbReference>
<keyword evidence="6 8" id="KW-0687">Ribonucleoprotein</keyword>
<evidence type="ECO:0000256" key="4">
    <source>
        <dbReference type="ARBA" id="ARBA00022884"/>
    </source>
</evidence>
<keyword evidence="12" id="KW-1185">Reference proteome</keyword>
<keyword evidence="3 8" id="KW-0699">rRNA-binding</keyword>
<evidence type="ECO:0000256" key="7">
    <source>
        <dbReference type="ARBA" id="ARBA00035136"/>
    </source>
</evidence>
<evidence type="ECO:0000256" key="10">
    <source>
        <dbReference type="SAM" id="MobiDB-lite"/>
    </source>
</evidence>
<proteinExistence type="inferred from homology"/>
<dbReference type="AlphaFoldDB" id="A0A1U9K5N4"/>
<accession>A0A1U9K5N4</accession>
<dbReference type="NCBIfam" id="TIGR00029">
    <property type="entry name" value="S20"/>
    <property type="match status" value="1"/>
</dbReference>
<evidence type="ECO:0000256" key="5">
    <source>
        <dbReference type="ARBA" id="ARBA00022980"/>
    </source>
</evidence>
<feature type="region of interest" description="Disordered" evidence="10">
    <location>
        <begin position="1"/>
        <end position="25"/>
    </location>
</feature>
<dbReference type="InterPro" id="IPR002583">
    <property type="entry name" value="Ribosomal_bS20"/>
</dbReference>
<dbReference type="SUPFAM" id="SSF46992">
    <property type="entry name" value="Ribosomal protein S20"/>
    <property type="match status" value="1"/>
</dbReference>